<dbReference type="EMBL" id="BIXY01000171">
    <property type="protein sequence ID" value="GCF11910.1"/>
    <property type="molecule type" value="Genomic_DNA"/>
</dbReference>
<reference evidence="1 2" key="1">
    <citation type="submission" date="2019-01" db="EMBL/GenBank/DDBJ databases">
        <title>Draft genome sequence of Dictyobacter sp. Uno17.</title>
        <authorList>
            <person name="Wang C.M."/>
            <person name="Zheng Y."/>
            <person name="Sakai Y."/>
            <person name="Abe K."/>
            <person name="Yokota A."/>
            <person name="Yabe S."/>
        </authorList>
    </citation>
    <scope>NUCLEOTIDE SEQUENCE [LARGE SCALE GENOMIC DNA]</scope>
    <source>
        <strain evidence="1 2">Uno17</strain>
    </source>
</reference>
<dbReference type="AlphaFoldDB" id="A0A5A5TJW8"/>
<name>A0A5A5TJW8_9CHLR</name>
<comment type="caution">
    <text evidence="1">The sequence shown here is derived from an EMBL/GenBank/DDBJ whole genome shotgun (WGS) entry which is preliminary data.</text>
</comment>
<dbReference type="Gene3D" id="1.10.10.10">
    <property type="entry name" value="Winged helix-like DNA-binding domain superfamily/Winged helix DNA-binding domain"/>
    <property type="match status" value="1"/>
</dbReference>
<dbReference type="Proteomes" id="UP000322530">
    <property type="component" value="Unassembled WGS sequence"/>
</dbReference>
<sequence>MTLASVLPNENVTQCQTIYSDETFTVLHRALDMLTAKQKETVCRCFGLDGYATESSVEIGKEDNTTYKAVQSSRNKAIKQLRSFLDQPTGSQSFNIAELYTLDQACDLVGLHKSELHDVLYRRGIDSVKRGFYRKQDIEGVAQHYERYKNAGDVYTSAQVREVLGVSKFKAEYLISKYEIKSLRKGFYRKQDIDELAHLCKSSVS</sequence>
<proteinExistence type="predicted"/>
<dbReference type="SUPFAM" id="SSF88659">
    <property type="entry name" value="Sigma3 and sigma4 domains of RNA polymerase sigma factors"/>
    <property type="match status" value="1"/>
</dbReference>
<organism evidence="1 2">
    <name type="scientific">Dictyobacter arantiisoli</name>
    <dbReference type="NCBI Taxonomy" id="2014874"/>
    <lineage>
        <taxon>Bacteria</taxon>
        <taxon>Bacillati</taxon>
        <taxon>Chloroflexota</taxon>
        <taxon>Ktedonobacteria</taxon>
        <taxon>Ktedonobacterales</taxon>
        <taxon>Dictyobacteraceae</taxon>
        <taxon>Dictyobacter</taxon>
    </lineage>
</organism>
<accession>A0A5A5TJW8</accession>
<keyword evidence="2" id="KW-1185">Reference proteome</keyword>
<evidence type="ECO:0000313" key="1">
    <source>
        <dbReference type="EMBL" id="GCF11910.1"/>
    </source>
</evidence>
<dbReference type="InterPro" id="IPR013324">
    <property type="entry name" value="RNA_pol_sigma_r3/r4-like"/>
</dbReference>
<protein>
    <submittedName>
        <fullName evidence="1">Uncharacterized protein</fullName>
    </submittedName>
</protein>
<gene>
    <name evidence="1" type="ORF">KDI_54740</name>
</gene>
<dbReference type="InterPro" id="IPR036388">
    <property type="entry name" value="WH-like_DNA-bd_sf"/>
</dbReference>
<evidence type="ECO:0000313" key="2">
    <source>
        <dbReference type="Proteomes" id="UP000322530"/>
    </source>
</evidence>